<gene>
    <name evidence="1" type="ORF">CTRU02_205259</name>
</gene>
<accession>A0ACC3Z3K8</accession>
<reference evidence="1 2" key="1">
    <citation type="journal article" date="2020" name="Phytopathology">
        <title>Genome Sequence Resources of Colletotrichum truncatum, C. plurivorum, C. musicola, and C. sojae: Four Species Pathogenic to Soybean (Glycine max).</title>
        <authorList>
            <person name="Rogerio F."/>
            <person name="Boufleur T.R."/>
            <person name="Ciampi-Guillardi M."/>
            <person name="Sukno S.A."/>
            <person name="Thon M.R."/>
            <person name="Massola Junior N.S."/>
            <person name="Baroncelli R."/>
        </authorList>
    </citation>
    <scope>NUCLEOTIDE SEQUENCE [LARGE SCALE GENOMIC DNA]</scope>
    <source>
        <strain evidence="1 2">CMES1059</strain>
    </source>
</reference>
<name>A0ACC3Z3K8_COLTU</name>
<evidence type="ECO:0000313" key="1">
    <source>
        <dbReference type="EMBL" id="KAL0938649.1"/>
    </source>
</evidence>
<proteinExistence type="predicted"/>
<dbReference type="Proteomes" id="UP000805649">
    <property type="component" value="Unassembled WGS sequence"/>
</dbReference>
<organism evidence="1 2">
    <name type="scientific">Colletotrichum truncatum</name>
    <name type="common">Anthracnose fungus</name>
    <name type="synonym">Colletotrichum capsici</name>
    <dbReference type="NCBI Taxonomy" id="5467"/>
    <lineage>
        <taxon>Eukaryota</taxon>
        <taxon>Fungi</taxon>
        <taxon>Dikarya</taxon>
        <taxon>Ascomycota</taxon>
        <taxon>Pezizomycotina</taxon>
        <taxon>Sordariomycetes</taxon>
        <taxon>Hypocreomycetidae</taxon>
        <taxon>Glomerellales</taxon>
        <taxon>Glomerellaceae</taxon>
        <taxon>Colletotrichum</taxon>
        <taxon>Colletotrichum truncatum species complex</taxon>
    </lineage>
</organism>
<comment type="caution">
    <text evidence="1">The sequence shown here is derived from an EMBL/GenBank/DDBJ whole genome shotgun (WGS) entry which is preliminary data.</text>
</comment>
<dbReference type="EMBL" id="VUJX02000003">
    <property type="protein sequence ID" value="KAL0938649.1"/>
    <property type="molecule type" value="Genomic_DNA"/>
</dbReference>
<sequence>MTAQPFKVIIVGGGPSGITAAHILHRAGIESVVLERRDSIVEDVGASLVLSPGSLRVFHQLGILDQLMEICSMLSASKGFTTDGKVFKQFKIGQMMLENHGTGLATFHRAHLVQVLYDTLPECVKARYHTGKKVTDITPTDGGVVVTCEDGSSYSGNMVIGADGVHSATRRQMRKLALAEDPTRTWDPVNPFKAHYQCLWASFPRPSAAGEGFETQGTDRSIMYLTGKERGWIFLYEKLPAPTSERISFTTEQLEEYAGRFAEWPVTDTLKVKDVFNERYSVGGAGLEEGICSHWSWGGRIVLVGDAAHKFTPNAGLGFSNGIQDVVALCNRLRPLVQESSSAGGGGGGGGQPLTADLHNMFDMYQKERRAPLEVDLKASARVTRMHAWASTWHWLFARYLMAFSFVQKIFFSFALSPTVQQSRVLDFVTAMEAFEGNFKWLHPLPSDK</sequence>
<keyword evidence="2" id="KW-1185">Reference proteome</keyword>
<protein>
    <submittedName>
        <fullName evidence="1">FAD binding domain-containing protein</fullName>
    </submittedName>
</protein>
<evidence type="ECO:0000313" key="2">
    <source>
        <dbReference type="Proteomes" id="UP000805649"/>
    </source>
</evidence>